<evidence type="ECO:0000256" key="1">
    <source>
        <dbReference type="ARBA" id="ARBA00023015"/>
    </source>
</evidence>
<dbReference type="InterPro" id="IPR018062">
    <property type="entry name" value="HTH_AraC-typ_CS"/>
</dbReference>
<dbReference type="SUPFAM" id="SSF46689">
    <property type="entry name" value="Homeodomain-like"/>
    <property type="match status" value="2"/>
</dbReference>
<organism evidence="7 8">
    <name type="scientific">Paenibacillus psychroresistens</name>
    <dbReference type="NCBI Taxonomy" id="1778678"/>
    <lineage>
        <taxon>Bacteria</taxon>
        <taxon>Bacillati</taxon>
        <taxon>Bacillota</taxon>
        <taxon>Bacilli</taxon>
        <taxon>Bacillales</taxon>
        <taxon>Paenibacillaceae</taxon>
        <taxon>Paenibacillus</taxon>
    </lineage>
</organism>
<evidence type="ECO:0000256" key="4">
    <source>
        <dbReference type="PROSITE-ProRule" id="PRU00169"/>
    </source>
</evidence>
<protein>
    <submittedName>
        <fullName evidence="7">Helix-turn-helix domain-containing protein</fullName>
    </submittedName>
</protein>
<evidence type="ECO:0000256" key="2">
    <source>
        <dbReference type="ARBA" id="ARBA00023125"/>
    </source>
</evidence>
<dbReference type="GO" id="GO:0003700">
    <property type="term" value="F:DNA-binding transcription factor activity"/>
    <property type="evidence" value="ECO:0007669"/>
    <property type="project" value="InterPro"/>
</dbReference>
<dbReference type="CDD" id="cd17536">
    <property type="entry name" value="REC_YesN-like"/>
    <property type="match status" value="1"/>
</dbReference>
<evidence type="ECO:0000313" key="7">
    <source>
        <dbReference type="EMBL" id="QGQ97286.1"/>
    </source>
</evidence>
<dbReference type="Pfam" id="PF00072">
    <property type="entry name" value="Response_reg"/>
    <property type="match status" value="1"/>
</dbReference>
<dbReference type="InterPro" id="IPR009057">
    <property type="entry name" value="Homeodomain-like_sf"/>
</dbReference>
<reference evidence="8" key="1">
    <citation type="submission" date="2018-11" db="EMBL/GenBank/DDBJ databases">
        <title>Complete genome sequence of Paenibacillus sp. ML311-T8.</title>
        <authorList>
            <person name="Nam Y.-D."/>
            <person name="Kang J."/>
            <person name="Chung W.-H."/>
            <person name="Park Y.S."/>
        </authorList>
    </citation>
    <scope>NUCLEOTIDE SEQUENCE [LARGE SCALE GENOMIC DNA]</scope>
    <source>
        <strain evidence="8">ML311-T8</strain>
    </source>
</reference>
<feature type="domain" description="Response regulatory" evidence="6">
    <location>
        <begin position="5"/>
        <end position="122"/>
    </location>
</feature>
<dbReference type="InterPro" id="IPR020449">
    <property type="entry name" value="Tscrpt_reg_AraC-type_HTH"/>
</dbReference>
<evidence type="ECO:0000256" key="3">
    <source>
        <dbReference type="ARBA" id="ARBA00023163"/>
    </source>
</evidence>
<dbReference type="PROSITE" id="PS50110">
    <property type="entry name" value="RESPONSE_REGULATORY"/>
    <property type="match status" value="1"/>
</dbReference>
<dbReference type="PROSITE" id="PS00041">
    <property type="entry name" value="HTH_ARAC_FAMILY_1"/>
    <property type="match status" value="1"/>
</dbReference>
<accession>A0A6B8RPI0</accession>
<dbReference type="SMART" id="SM00342">
    <property type="entry name" value="HTH_ARAC"/>
    <property type="match status" value="1"/>
</dbReference>
<dbReference type="PROSITE" id="PS01124">
    <property type="entry name" value="HTH_ARAC_FAMILY_2"/>
    <property type="match status" value="1"/>
</dbReference>
<dbReference type="Gene3D" id="1.10.10.60">
    <property type="entry name" value="Homeodomain-like"/>
    <property type="match status" value="2"/>
</dbReference>
<feature type="modified residue" description="4-aspartylphosphate" evidence="4">
    <location>
        <position position="57"/>
    </location>
</feature>
<dbReference type="InterPro" id="IPR018060">
    <property type="entry name" value="HTH_AraC"/>
</dbReference>
<keyword evidence="4" id="KW-0597">Phosphoprotein</keyword>
<dbReference type="PANTHER" id="PTHR43280:SF2">
    <property type="entry name" value="HTH-TYPE TRANSCRIPTIONAL REGULATOR EXSA"/>
    <property type="match status" value="1"/>
</dbReference>
<dbReference type="PRINTS" id="PR00032">
    <property type="entry name" value="HTHARAC"/>
</dbReference>
<keyword evidence="2" id="KW-0238">DNA-binding</keyword>
<dbReference type="PANTHER" id="PTHR43280">
    <property type="entry name" value="ARAC-FAMILY TRANSCRIPTIONAL REGULATOR"/>
    <property type="match status" value="1"/>
</dbReference>
<dbReference type="Pfam" id="PF12833">
    <property type="entry name" value="HTH_18"/>
    <property type="match status" value="1"/>
</dbReference>
<dbReference type="SUPFAM" id="SSF52172">
    <property type="entry name" value="CheY-like"/>
    <property type="match status" value="1"/>
</dbReference>
<dbReference type="InterPro" id="IPR001789">
    <property type="entry name" value="Sig_transdc_resp-reg_receiver"/>
</dbReference>
<gene>
    <name evidence="7" type="ORF">EHS13_21550</name>
</gene>
<keyword evidence="8" id="KW-1185">Reference proteome</keyword>
<evidence type="ECO:0000313" key="8">
    <source>
        <dbReference type="Proteomes" id="UP000426246"/>
    </source>
</evidence>
<dbReference type="Gene3D" id="3.40.50.2300">
    <property type="match status" value="1"/>
</dbReference>
<dbReference type="Proteomes" id="UP000426246">
    <property type="component" value="Chromosome"/>
</dbReference>
<dbReference type="AlphaFoldDB" id="A0A6B8RPI0"/>
<keyword evidence="3" id="KW-0804">Transcription</keyword>
<dbReference type="KEGG" id="ppsc:EHS13_21550"/>
<dbReference type="InterPro" id="IPR011006">
    <property type="entry name" value="CheY-like_superfamily"/>
</dbReference>
<dbReference type="EMBL" id="CP034235">
    <property type="protein sequence ID" value="QGQ97286.1"/>
    <property type="molecule type" value="Genomic_DNA"/>
</dbReference>
<sequence length="531" mass="62219">MYMYKVLVVDDEIYAVKGLISGVNWEKLGVTDVFEAFHSLQAKELLLAHDMDVMICDIEMPEGNGLELLEWVRENKPGVETIFFTCHAEFSFIKKAIQLGSYDYLLKPVVYAEIEHVLQGALLRVDSKREMNEATEGFQKYYQLWQSQKPIRIERFWQDLLRQRILPNQDVIRNALESHSFEAVQSVQLILISLEEWSKAFNSRDEEIMEFALQKAAEELILEKLSGSIFKDHHGNTMCILYLGNEMVETAEIKTLCEHYISSCNQYFYSKISCYVGEKIPVTDIMKSYHGLLNMEYRNVTQSNRVIFTQDQLKEDRGVILDSFNEWAEWLERGDVDQLYRNLELVFQEMNEEQVTVETLITFYHSFLQVVYYVLHRKGVSVKMLHDADKFPLPNHVTDSLYQLKNWIKQVIPIVVQLLFFKSPTNPIIQKLKLHIKENLYQEMTREMLASLVYLNPAYLSRLFRKETGLSLSDYILQERMAKAADMLLCTDKTISEIADSLGYDNFSYFARLFKKIHGMTPQYYRKSLHA</sequence>
<name>A0A6B8RPI0_9BACL</name>
<dbReference type="GO" id="GO:0000160">
    <property type="term" value="P:phosphorelay signal transduction system"/>
    <property type="evidence" value="ECO:0007669"/>
    <property type="project" value="InterPro"/>
</dbReference>
<dbReference type="GO" id="GO:0043565">
    <property type="term" value="F:sequence-specific DNA binding"/>
    <property type="evidence" value="ECO:0007669"/>
    <property type="project" value="InterPro"/>
</dbReference>
<evidence type="ECO:0000259" key="5">
    <source>
        <dbReference type="PROSITE" id="PS01124"/>
    </source>
</evidence>
<feature type="domain" description="HTH araC/xylS-type" evidence="5">
    <location>
        <begin position="430"/>
        <end position="528"/>
    </location>
</feature>
<keyword evidence="1" id="KW-0805">Transcription regulation</keyword>
<proteinExistence type="predicted"/>
<evidence type="ECO:0000259" key="6">
    <source>
        <dbReference type="PROSITE" id="PS50110"/>
    </source>
</evidence>
<dbReference type="SMART" id="SM00448">
    <property type="entry name" value="REC"/>
    <property type="match status" value="1"/>
</dbReference>